<keyword evidence="12" id="KW-1185">Reference proteome</keyword>
<organism evidence="11 12">
    <name type="scientific">Musa troglodytarum</name>
    <name type="common">fe'i banana</name>
    <dbReference type="NCBI Taxonomy" id="320322"/>
    <lineage>
        <taxon>Eukaryota</taxon>
        <taxon>Viridiplantae</taxon>
        <taxon>Streptophyta</taxon>
        <taxon>Embryophyta</taxon>
        <taxon>Tracheophyta</taxon>
        <taxon>Spermatophyta</taxon>
        <taxon>Magnoliopsida</taxon>
        <taxon>Liliopsida</taxon>
        <taxon>Zingiberales</taxon>
        <taxon>Musaceae</taxon>
        <taxon>Musa</taxon>
    </lineage>
</organism>
<dbReference type="EMBL" id="CP097510">
    <property type="protein sequence ID" value="URE29657.1"/>
    <property type="molecule type" value="Genomic_DNA"/>
</dbReference>
<dbReference type="GO" id="GO:0009640">
    <property type="term" value="P:photomorphogenesis"/>
    <property type="evidence" value="ECO:0007669"/>
    <property type="project" value="InterPro"/>
</dbReference>
<dbReference type="PROSITE" id="PS50082">
    <property type="entry name" value="WD_REPEATS_2"/>
    <property type="match status" value="2"/>
</dbReference>
<evidence type="ECO:0000256" key="5">
    <source>
        <dbReference type="ARBA" id="ARBA00022786"/>
    </source>
</evidence>
<dbReference type="PROSITE" id="PS50294">
    <property type="entry name" value="WD_REPEATS_REGION"/>
    <property type="match status" value="1"/>
</dbReference>
<dbReference type="InterPro" id="IPR019775">
    <property type="entry name" value="WD40_repeat_CS"/>
</dbReference>
<dbReference type="SUPFAM" id="SSF50978">
    <property type="entry name" value="WD40 repeat-like"/>
    <property type="match status" value="1"/>
</dbReference>
<dbReference type="GO" id="GO:0005634">
    <property type="term" value="C:nucleus"/>
    <property type="evidence" value="ECO:0007669"/>
    <property type="project" value="UniProtKB-SubCell"/>
</dbReference>
<dbReference type="InterPro" id="IPR020472">
    <property type="entry name" value="WD40_PAC1"/>
</dbReference>
<dbReference type="Gene3D" id="2.130.10.10">
    <property type="entry name" value="YVTN repeat-like/Quinoprotein amine dehydrogenase"/>
    <property type="match status" value="1"/>
</dbReference>
<dbReference type="OrthoDB" id="273771at2759"/>
<dbReference type="PROSITE" id="PS00678">
    <property type="entry name" value="WD_REPEATS_1"/>
    <property type="match status" value="2"/>
</dbReference>
<dbReference type="GO" id="GO:0042802">
    <property type="term" value="F:identical protein binding"/>
    <property type="evidence" value="ECO:0007669"/>
    <property type="project" value="UniProtKB-ARBA"/>
</dbReference>
<keyword evidence="2 9" id="KW-0853">WD repeat</keyword>
<reference evidence="11" key="1">
    <citation type="submission" date="2022-05" db="EMBL/GenBank/DDBJ databases">
        <title>The Musa troglodytarum L. genome provides insights into the mechanism of non-climacteric behaviour and enrichment of carotenoids.</title>
        <authorList>
            <person name="Wang J."/>
        </authorList>
    </citation>
    <scope>NUCLEOTIDE SEQUENCE</scope>
    <source>
        <tissue evidence="11">Leaf</tissue>
    </source>
</reference>
<dbReference type="Proteomes" id="UP001055439">
    <property type="component" value="Chromosome 8"/>
</dbReference>
<dbReference type="PRINTS" id="PR00320">
    <property type="entry name" value="GPROTEINBRPT"/>
</dbReference>
<feature type="compositionally biased region" description="Polar residues" evidence="10">
    <location>
        <begin position="1"/>
        <end position="11"/>
    </location>
</feature>
<evidence type="ECO:0000256" key="2">
    <source>
        <dbReference type="ARBA" id="ARBA00022574"/>
    </source>
</evidence>
<evidence type="ECO:0000256" key="9">
    <source>
        <dbReference type="PROSITE-ProRule" id="PRU00221"/>
    </source>
</evidence>
<evidence type="ECO:0000256" key="1">
    <source>
        <dbReference type="ARBA" id="ARBA00004123"/>
    </source>
</evidence>
<dbReference type="InterPro" id="IPR001680">
    <property type="entry name" value="WD40_rpt"/>
</dbReference>
<accession>A0A9E7HGC8</accession>
<evidence type="ECO:0000256" key="3">
    <source>
        <dbReference type="ARBA" id="ARBA00022679"/>
    </source>
</evidence>
<dbReference type="PANTHER" id="PTHR44218:SF6">
    <property type="entry name" value="PROTEIN SUPPRESSOR OF PHYA-105 1"/>
    <property type="match status" value="1"/>
</dbReference>
<dbReference type="GO" id="GO:0016740">
    <property type="term" value="F:transferase activity"/>
    <property type="evidence" value="ECO:0007669"/>
    <property type="project" value="UniProtKB-KW"/>
</dbReference>
<dbReference type="InterPro" id="IPR044630">
    <property type="entry name" value="SPA1/2/3/4"/>
</dbReference>
<dbReference type="InterPro" id="IPR015943">
    <property type="entry name" value="WD40/YVTN_repeat-like_dom_sf"/>
</dbReference>
<keyword evidence="3" id="KW-0808">Transferase</keyword>
<feature type="compositionally biased region" description="Basic and acidic residues" evidence="10">
    <location>
        <begin position="254"/>
        <end position="264"/>
    </location>
</feature>
<gene>
    <name evidence="11" type="ORF">MUK42_17589</name>
</gene>
<evidence type="ECO:0000256" key="6">
    <source>
        <dbReference type="ARBA" id="ARBA00023054"/>
    </source>
</evidence>
<keyword evidence="5" id="KW-0833">Ubl conjugation pathway</keyword>
<feature type="repeat" description="WD" evidence="9">
    <location>
        <begin position="1156"/>
        <end position="1196"/>
    </location>
</feature>
<evidence type="ECO:0000256" key="7">
    <source>
        <dbReference type="ARBA" id="ARBA00023242"/>
    </source>
</evidence>
<dbReference type="SMART" id="SM00320">
    <property type="entry name" value="WD40"/>
    <property type="match status" value="7"/>
</dbReference>
<feature type="region of interest" description="Disordered" evidence="10">
    <location>
        <begin position="350"/>
        <end position="379"/>
    </location>
</feature>
<sequence>MRADTVPTTQEEAAPPHRLTHPHPDAALRPPRTAHVVPVVVPFPYPPAAAPPPPPPSRPLAAMTSRGAHGLHSCPPAANLDQIRVVSGGCRPAAGNGRRTKAESLLLGTSPPRCAVCIPRVVLSGFGDLFYPPTFCAACKWCVVLIIESLAPSRLLERLGLFVSWISVAVLVNFSVDEVSMGDSGSPIIWLVYPVSFFVRFACLLMLPAGLVTKPYIESDASTWCDPGSFFLNSILGNETTDTESSKEAALLKTENDRSPREPDASSALETSSLLSSQDTDWPEHLSLLRSPEVVVESVAGRNFNYNIGTQAGSRPLCASLHSFNNPAISVEELTLKNYNNPYLSLDGSSSLSLGGSSSSGEKPLVQTSSWPNFTRIAGRPKQTVPKDYQLLGRKDAGGSALPPYGSQALLPLVQSQPKTSGVDEHVAGVGNHRVSSNLSARSPHEIRPKSLSSSGFQQFFIRSSSNDKAVACKHQKGHDVLDTAISAVTIEKSNVDKRISSNLSHGPSEEADRMHLLGGGVLVSHHGDITLREWLKPKQQRISKAQRMHMFKQILGLVDACHSKGLALQHLRPSYFLVLPIEQIKYTGSFIPREQVELAPNIHHEQHPLKKKRHREPDEAVNEFLKLKHQKLADDGSVTYLCKIGCIGNDQGEENEVDTSKAGNSRCDFRKLTEGKPFKAYGTSHPPSSDAIRQHPMCESVMLEEGCFFAILKHGKCIVLQCQIFGIGFFLQVFYQKVLRNLVSVFGCCIQSLILGQSQGFLLAEIFGYRYEDGLRDIILSDLVSEGRNLSAIDHTSASTEEEDAETDLLLHFLSSLKEHKEKQAADLVAGLECIRMDFKEVKRRHLARSKLVLSGKVPSSKFGEISEFHSLEKPVIHVETMTRLSMSNLLDQRLMKNITQLENAYFTMRSKIEIPKDNSVTRSDADLLKMRDRSFQVQNADAEMEVDHLGIFFEGLCKFARYSKFEVCGGLKNDDILNCANVICSLSFDGDEDYFAAAGVSKKIKIFEFSSLLNDTVDIHYPLIEMSSRSKLSCVCWNSYIKNYLASTDYDGVVQLWDASTGQGFTQFIGHQKRAWSVDFSKVDPAKLASGSDDFSVKLWSTNEKNCIDTIRNMANVCCVQFSPYSSHLLSFGTADYRIHCYDLRNTRIPWCTLGGHGKAVSYVKFLDAETLVSASTDNTLKIWDLKRTSGSGSSCNSCSLTLQGHTNEKNFVGLSVYDGYIACGSETNEVYAYYRTFPMPMTCHKFGSIDPITAQETSNDGGQFVSSVCWRGKSNMVVAANSTGSIKVMQLV</sequence>
<dbReference type="InterPro" id="IPR036322">
    <property type="entry name" value="WD40_repeat_dom_sf"/>
</dbReference>
<proteinExistence type="predicted"/>
<comment type="subcellular location">
    <subcellularLocation>
        <location evidence="1">Nucleus</location>
    </subcellularLocation>
</comment>
<evidence type="ECO:0000313" key="12">
    <source>
        <dbReference type="Proteomes" id="UP001055439"/>
    </source>
</evidence>
<feature type="region of interest" description="Disordered" evidence="10">
    <location>
        <begin position="1"/>
        <end position="25"/>
    </location>
</feature>
<keyword evidence="8" id="KW-0607">Phytochrome signaling pathway</keyword>
<evidence type="ECO:0000313" key="11">
    <source>
        <dbReference type="EMBL" id="URE29657.1"/>
    </source>
</evidence>
<evidence type="ECO:0000256" key="4">
    <source>
        <dbReference type="ARBA" id="ARBA00022737"/>
    </source>
</evidence>
<feature type="region of interest" description="Disordered" evidence="10">
    <location>
        <begin position="242"/>
        <end position="273"/>
    </location>
</feature>
<protein>
    <submittedName>
        <fullName evidence="11">Protein SUPPRESSOR OF PHYA-105</fullName>
    </submittedName>
</protein>
<dbReference type="FunFam" id="2.130.10.10:FF:000090">
    <property type="entry name" value="E3 ubiquitin-protein ligase RFWD2 isoform X1"/>
    <property type="match status" value="1"/>
</dbReference>
<feature type="repeat" description="WD" evidence="9">
    <location>
        <begin position="1070"/>
        <end position="1112"/>
    </location>
</feature>
<keyword evidence="6" id="KW-0175">Coiled coil</keyword>
<dbReference type="GO" id="GO:0009585">
    <property type="term" value="P:red, far-red light phototransduction"/>
    <property type="evidence" value="ECO:0007669"/>
    <property type="project" value="UniProtKB-KW"/>
</dbReference>
<dbReference type="Pfam" id="PF00400">
    <property type="entry name" value="WD40"/>
    <property type="match status" value="2"/>
</dbReference>
<name>A0A9E7HGC8_9LILI</name>
<keyword evidence="4" id="KW-0677">Repeat</keyword>
<keyword evidence="7" id="KW-0539">Nucleus</keyword>
<dbReference type="SUPFAM" id="SSF56112">
    <property type="entry name" value="Protein kinase-like (PK-like)"/>
    <property type="match status" value="1"/>
</dbReference>
<evidence type="ECO:0000256" key="8">
    <source>
        <dbReference type="ARBA" id="ARBA00084091"/>
    </source>
</evidence>
<dbReference type="PANTHER" id="PTHR44218">
    <property type="entry name" value="PROTEIN SPA1-RELATED 2"/>
    <property type="match status" value="1"/>
</dbReference>
<feature type="compositionally biased region" description="Low complexity" evidence="10">
    <location>
        <begin position="350"/>
        <end position="361"/>
    </location>
</feature>
<dbReference type="InterPro" id="IPR011009">
    <property type="entry name" value="Kinase-like_dom_sf"/>
</dbReference>
<evidence type="ECO:0000256" key="10">
    <source>
        <dbReference type="SAM" id="MobiDB-lite"/>
    </source>
</evidence>